<reference evidence="1 2" key="1">
    <citation type="journal article" date="2018" name="Vet. Microbiol.">
        <title>Clonal diversity and geographic distribution of methicillin-resistant Staphylococcus pseudintermedius from Australian animals: Discovery of novel sequence types.</title>
        <authorList>
            <person name="Worthing K.A."/>
            <person name="Abraham S."/>
            <person name="Coombs G.W."/>
            <person name="Pang S."/>
            <person name="Saputra S."/>
            <person name="Jordan D."/>
            <person name="Trott D.J."/>
            <person name="Norris J.M."/>
        </authorList>
    </citation>
    <scope>NUCLEOTIDE SEQUENCE [LARGE SCALE GENOMIC DNA]</scope>
    <source>
        <strain evidence="1 2">ST71 3</strain>
    </source>
</reference>
<evidence type="ECO:0000313" key="1">
    <source>
        <dbReference type="EMBL" id="PWZ94319.1"/>
    </source>
</evidence>
<dbReference type="STRING" id="937773.SPSINT_1829"/>
<protein>
    <submittedName>
        <fullName evidence="1">Multidrug resistance protein SepA</fullName>
    </submittedName>
</protein>
<sequence length="26" mass="3117">VLMLIIAFLYICKEVFYPDAENLNRK</sequence>
<dbReference type="AlphaFoldDB" id="A0A317Z4R8"/>
<accession>A0A317Z4R8</accession>
<evidence type="ECO:0000313" key="2">
    <source>
        <dbReference type="Proteomes" id="UP000246351"/>
    </source>
</evidence>
<comment type="caution">
    <text evidence="1">The sequence shown here is derived from an EMBL/GenBank/DDBJ whole genome shotgun (WGS) entry which is preliminary data.</text>
</comment>
<organism evidence="1 2">
    <name type="scientific">Staphylococcus pseudintermedius</name>
    <dbReference type="NCBI Taxonomy" id="283734"/>
    <lineage>
        <taxon>Bacteria</taxon>
        <taxon>Bacillati</taxon>
        <taxon>Bacillota</taxon>
        <taxon>Bacilli</taxon>
        <taxon>Bacillales</taxon>
        <taxon>Staphylococcaceae</taxon>
        <taxon>Staphylococcus</taxon>
        <taxon>Staphylococcus intermedius group</taxon>
    </lineage>
</organism>
<dbReference type="Proteomes" id="UP000246351">
    <property type="component" value="Unassembled WGS sequence"/>
</dbReference>
<feature type="non-terminal residue" evidence="1">
    <location>
        <position position="1"/>
    </location>
</feature>
<proteinExistence type="predicted"/>
<gene>
    <name evidence="1" type="ORF">DD924_17710</name>
</gene>
<name>A0A317Z4R8_STAPS</name>
<dbReference type="EMBL" id="QEIV01002090">
    <property type="protein sequence ID" value="PWZ94319.1"/>
    <property type="molecule type" value="Genomic_DNA"/>
</dbReference>